<dbReference type="Pfam" id="PF01075">
    <property type="entry name" value="Glyco_transf_9"/>
    <property type="match status" value="1"/>
</dbReference>
<protein>
    <submittedName>
        <fullName evidence="3">Tetratricopeptide repeat protein</fullName>
    </submittedName>
</protein>
<dbReference type="InterPro" id="IPR019734">
    <property type="entry name" value="TPR_rpt"/>
</dbReference>
<dbReference type="Pfam" id="PF13432">
    <property type="entry name" value="TPR_16"/>
    <property type="match status" value="2"/>
</dbReference>
<evidence type="ECO:0000313" key="4">
    <source>
        <dbReference type="Proteomes" id="UP001410394"/>
    </source>
</evidence>
<dbReference type="Gene3D" id="1.25.40.10">
    <property type="entry name" value="Tetratricopeptide repeat domain"/>
    <property type="match status" value="5"/>
</dbReference>
<organism evidence="3 4">
    <name type="scientific">Uliginosibacterium sediminicola</name>
    <dbReference type="NCBI Taxonomy" id="2024550"/>
    <lineage>
        <taxon>Bacteria</taxon>
        <taxon>Pseudomonadati</taxon>
        <taxon>Pseudomonadota</taxon>
        <taxon>Betaproteobacteria</taxon>
        <taxon>Rhodocyclales</taxon>
        <taxon>Zoogloeaceae</taxon>
        <taxon>Uliginosibacterium</taxon>
    </lineage>
</organism>
<evidence type="ECO:0000313" key="3">
    <source>
        <dbReference type="EMBL" id="MEN3068238.1"/>
    </source>
</evidence>
<feature type="repeat" description="TPR" evidence="1">
    <location>
        <begin position="272"/>
        <end position="305"/>
    </location>
</feature>
<dbReference type="InterPro" id="IPR011990">
    <property type="entry name" value="TPR-like_helical_dom_sf"/>
</dbReference>
<keyword evidence="1" id="KW-0802">TPR repeat</keyword>
<dbReference type="Pfam" id="PF13424">
    <property type="entry name" value="TPR_12"/>
    <property type="match status" value="1"/>
</dbReference>
<feature type="repeat" description="TPR" evidence="1">
    <location>
        <begin position="34"/>
        <end position="67"/>
    </location>
</feature>
<feature type="repeat" description="TPR" evidence="1">
    <location>
        <begin position="68"/>
        <end position="101"/>
    </location>
</feature>
<feature type="region of interest" description="Disordered" evidence="2">
    <location>
        <begin position="367"/>
        <end position="395"/>
    </location>
</feature>
<gene>
    <name evidence="3" type="ORF">ABDB84_07080</name>
</gene>
<dbReference type="PROSITE" id="PS50005">
    <property type="entry name" value="TPR"/>
    <property type="match status" value="7"/>
</dbReference>
<evidence type="ECO:0000256" key="2">
    <source>
        <dbReference type="SAM" id="MobiDB-lite"/>
    </source>
</evidence>
<dbReference type="RefSeq" id="WP_345919008.1">
    <property type="nucleotide sequence ID" value="NZ_JBDIVE010000003.1"/>
</dbReference>
<name>A0ABU9YWW9_9RHOO</name>
<dbReference type="EMBL" id="JBDIVE010000003">
    <property type="protein sequence ID" value="MEN3068238.1"/>
    <property type="molecule type" value="Genomic_DNA"/>
</dbReference>
<reference evidence="3 4" key="1">
    <citation type="journal article" date="2018" name="Int. J. Syst. Evol. Microbiol.">
        <title>Uliginosibacterium sediminicola sp. nov., isolated from freshwater sediment.</title>
        <authorList>
            <person name="Hwang W.M."/>
            <person name="Kim S.M."/>
            <person name="Kang K."/>
            <person name="Ahn T.Y."/>
        </authorList>
    </citation>
    <scope>NUCLEOTIDE SEQUENCE [LARGE SCALE GENOMIC DNA]</scope>
    <source>
        <strain evidence="3 4">M1-21</strain>
    </source>
</reference>
<dbReference type="PANTHER" id="PTHR44809">
    <property type="match status" value="1"/>
</dbReference>
<comment type="caution">
    <text evidence="3">The sequence shown here is derived from an EMBL/GenBank/DDBJ whole genome shotgun (WGS) entry which is preliminary data.</text>
</comment>
<evidence type="ECO:0000256" key="1">
    <source>
        <dbReference type="PROSITE-ProRule" id="PRU00339"/>
    </source>
</evidence>
<keyword evidence="4" id="KW-1185">Reference proteome</keyword>
<proteinExistence type="predicted"/>
<dbReference type="InterPro" id="IPR052943">
    <property type="entry name" value="TMTC_O-mannosyl-trnsfr"/>
</dbReference>
<dbReference type="Proteomes" id="UP001410394">
    <property type="component" value="Unassembled WGS sequence"/>
</dbReference>
<dbReference type="SMART" id="SM00028">
    <property type="entry name" value="TPR"/>
    <property type="match status" value="14"/>
</dbReference>
<dbReference type="PANTHER" id="PTHR44809:SF1">
    <property type="entry name" value="PROTEIN O-MANNOSYL-TRANSFERASE TMTC1"/>
    <property type="match status" value="1"/>
</dbReference>
<dbReference type="InterPro" id="IPR002201">
    <property type="entry name" value="Glyco_trans_9"/>
</dbReference>
<feature type="repeat" description="TPR" evidence="1">
    <location>
        <begin position="238"/>
        <end position="271"/>
    </location>
</feature>
<feature type="compositionally biased region" description="Basic and acidic residues" evidence="2">
    <location>
        <begin position="367"/>
        <end position="381"/>
    </location>
</feature>
<dbReference type="Pfam" id="PF14559">
    <property type="entry name" value="TPR_19"/>
    <property type="match status" value="2"/>
</dbReference>
<feature type="compositionally biased region" description="Polar residues" evidence="2">
    <location>
        <begin position="386"/>
        <end position="395"/>
    </location>
</feature>
<feature type="repeat" description="TPR" evidence="1">
    <location>
        <begin position="836"/>
        <end position="869"/>
    </location>
</feature>
<dbReference type="Gene3D" id="3.40.50.2000">
    <property type="entry name" value="Glycogen Phosphorylase B"/>
    <property type="match status" value="2"/>
</dbReference>
<feature type="repeat" description="TPR" evidence="1">
    <location>
        <begin position="306"/>
        <end position="339"/>
    </location>
</feature>
<feature type="repeat" description="TPR" evidence="1">
    <location>
        <begin position="704"/>
        <end position="737"/>
    </location>
</feature>
<accession>A0ABU9YWW9</accession>
<sequence length="1217" mass="134245">MSALLAAVELHQRGERDAAARAYREIACDDADYAGARNNLGVLLIQQGDTAGALQAFEEAVAANADYADAWFNLGKTRRRAGDASGAVEALRTATALAPQQLEIHYSLVRALRLLQRHDEAEQVLLALLERDAQNIDALIMLGDTLRGPQPARAVQYYERALKLRPDDAVASNNLGTLLTGPADKQRQHALYEAAVRARPDFAEAHNNLGNSFLNNLYDAPAAIARYRHAVQLRPDFALAWCNLGNALRSSGQIEEAHAALAESLRLAPEAARTYNNLGILYQRTGRLDEAEKCYRRAIALDPLMSEVRANLAVAQLDACKLDEAEENYRESLRLDPASATARFGMAVTRLLRGDLQAAWEDYEARWEGSRETTGGPKEKPPLPQAQWNGEPGSSTQESILIYHEQGLGDSLQFVRYLPLLLQRFNQIVAIVQPELLELCRASFPARIELQPSDQLGQLLRSRHFDWQCPLLSLPRAFASTAQNLPRQVPYLLVPQARRLPPPASHPQHLRPLQVGLCFAGNPKLQDDNLRSMPPELFSELFKLPGIVWHGLTRGAGPVHPKLPDVLASCKDFADSAAIIEQLDLVISVDTAVAHLSAALGRPVFLLNRFSPDWRWGLGHTDSVWYPNLRQFRQRARSDWSVPLRELRGALLECLAAHADGMLKRSPEQSDALHMRGIVHALEAQPALAAQYMQRAARSAQGNAEIWLNLARLHLQQGQREEAIGVLRECLQQLPTDAAARYMLAELLAASDAHAALGELQQLLQQQPQHLAALSLIAALRQDDAGSIPYLQQACALRPNDAALLNRLALALRAGGREAEAEQALRQCLQQSPQHLEALANLGRILLNQGQYEEALQLIERASAIDASHPSLATAYLAIGRYEAAQAAFARRLSEAPNSAQARLGLALIKLAQGDWLPAWPDFEARWQATTQAGQRVTAPQLPWPQWRGEADTQDKRLLVHAEQGFGDTLNFLRYLPPLQARFAQLSFACQPELLRLLRASLPAAITLLPLDATLPRDSQDYQVPLLSLPGLLASTPQNLPPQPPLRVPAGLQAPESVCQAPRPRIGVCWQGSSGLRYDALRSLPQSALRALFSLPGISWVALCPEQRPDDIHVIDPLRSKGDFADTAAILAELDLLISVDTAIAHLAAGMGRPVWLLNRYAPDWRWGLTGADCVWYPSLRQFRQRSLGDWRGPLGEVEEALLHWLQAQRAADMPNA</sequence>
<dbReference type="SUPFAM" id="SSF48452">
    <property type="entry name" value="TPR-like"/>
    <property type="match status" value="4"/>
</dbReference>
<dbReference type="PROSITE" id="PS50293">
    <property type="entry name" value="TPR_REGION"/>
    <property type="match status" value="2"/>
</dbReference>
<dbReference type="Pfam" id="PF13428">
    <property type="entry name" value="TPR_14"/>
    <property type="match status" value="1"/>
</dbReference>
<dbReference type="SUPFAM" id="SSF53756">
    <property type="entry name" value="UDP-Glycosyltransferase/glycogen phosphorylase"/>
    <property type="match status" value="2"/>
</dbReference>